<proteinExistence type="predicted"/>
<reference evidence="1 2" key="1">
    <citation type="submission" date="2022-03" db="EMBL/GenBank/DDBJ databases">
        <title>Genomic signatures underlying metal tolerance in selected Arctic bacterial isolates.</title>
        <authorList>
            <person name="Thomas F.A."/>
            <person name="Venkatachalam S."/>
            <person name="Krishnan K.P."/>
        </authorList>
    </citation>
    <scope>NUCLEOTIDE SEQUENCE [LARGE SCALE GENOMIC DNA]</scope>
    <source>
        <strain evidence="1 2">HM116</strain>
    </source>
</reference>
<dbReference type="Proteomes" id="UP001320609">
    <property type="component" value="Unassembled WGS sequence"/>
</dbReference>
<comment type="caution">
    <text evidence="1">The sequence shown here is derived from an EMBL/GenBank/DDBJ whole genome shotgun (WGS) entry which is preliminary data.</text>
</comment>
<protein>
    <submittedName>
        <fullName evidence="1">Uncharacterized protein</fullName>
    </submittedName>
</protein>
<gene>
    <name evidence="1" type="ORF">MLE19_22570</name>
</gene>
<dbReference type="EMBL" id="JAKVTW010000040">
    <property type="protein sequence ID" value="MCH4814096.1"/>
    <property type="molecule type" value="Genomic_DNA"/>
</dbReference>
<accession>A0ABS9SD94</accession>
<organism evidence="1 2">
    <name type="scientific">Vreelandella neptunia</name>
    <dbReference type="NCBI Taxonomy" id="115551"/>
    <lineage>
        <taxon>Bacteria</taxon>
        <taxon>Pseudomonadati</taxon>
        <taxon>Pseudomonadota</taxon>
        <taxon>Gammaproteobacteria</taxon>
        <taxon>Oceanospirillales</taxon>
        <taxon>Halomonadaceae</taxon>
        <taxon>Vreelandella</taxon>
    </lineage>
</organism>
<evidence type="ECO:0000313" key="1">
    <source>
        <dbReference type="EMBL" id="MCH4814096.1"/>
    </source>
</evidence>
<keyword evidence="2" id="KW-1185">Reference proteome</keyword>
<name>A0ABS9SD94_9GAMM</name>
<sequence>MLQIDHRDSHDVDLFINDIQLLPYFNPETQDYDLTIEPSGYVAEAGSLKVSFDGVGEIDVICCSTVTDRPSQLADVAGRSILRETPAEIIAKKIVYRGSRLQPRDMFDIAAVSHALGEAYLVEALSGIKPDIATALRTVEQSDDRSVAIVVSRLLVKPDFRDVQSSAKARATDVLRACLLISERN</sequence>
<evidence type="ECO:0000313" key="2">
    <source>
        <dbReference type="Proteomes" id="UP001320609"/>
    </source>
</evidence>